<evidence type="ECO:0000313" key="1">
    <source>
        <dbReference type="EMBL" id="OIR25625.1"/>
    </source>
</evidence>
<gene>
    <name evidence="1" type="ORF">BGC33_13700</name>
</gene>
<accession>A0A1J5UB73</accession>
<dbReference type="RefSeq" id="WP_071563294.1">
    <property type="nucleotide sequence ID" value="NZ_MIQH01000113.1"/>
</dbReference>
<dbReference type="OrthoDB" id="10003236at2"/>
<comment type="caution">
    <text evidence="1">The sequence shown here is derived from an EMBL/GenBank/DDBJ whole genome shotgun (WGS) entry which is preliminary data.</text>
</comment>
<sequence length="88" mass="10055">MEILILIIGLSLFSNDLENKETDVNLQTQKNLKKSTNCQKIRFEIVNKNGVWTIMPIGVNKKQKMIKIQRSPSKFIILPDGSKIEKGI</sequence>
<dbReference type="Proteomes" id="UP000182798">
    <property type="component" value="Unassembled WGS sequence"/>
</dbReference>
<dbReference type="EMBL" id="MIQH01000113">
    <property type="protein sequence ID" value="OIR25625.1"/>
    <property type="molecule type" value="Genomic_DNA"/>
</dbReference>
<dbReference type="AlphaFoldDB" id="A0A1J5UB73"/>
<protein>
    <submittedName>
        <fullName evidence="1">Uncharacterized protein</fullName>
    </submittedName>
</protein>
<name>A0A1J5UB73_9GAMM</name>
<organism evidence="1 2">
    <name type="scientific">Bathymodiolus thermophilus thioautotrophic gill symbiont</name>
    <dbReference type="NCBI Taxonomy" id="2360"/>
    <lineage>
        <taxon>Bacteria</taxon>
        <taxon>Pseudomonadati</taxon>
        <taxon>Pseudomonadota</taxon>
        <taxon>Gammaproteobacteria</taxon>
        <taxon>sulfur-oxidizing symbionts</taxon>
    </lineage>
</organism>
<reference evidence="2" key="1">
    <citation type="submission" date="2016-09" db="EMBL/GenBank/DDBJ databases">
        <title>Genome Sequence of Bathymodiolus thermophilus sulfur-oxidizing gill endosymbiont.</title>
        <authorList>
            <person name="Ponnudurai R."/>
            <person name="Kleiner M."/>
            <person name="Sayavedra L."/>
            <person name="Thuermer A."/>
            <person name="Felbeck H."/>
            <person name="Schlueter R."/>
            <person name="Schweder T."/>
            <person name="Markert S."/>
        </authorList>
    </citation>
    <scope>NUCLEOTIDE SEQUENCE [LARGE SCALE GENOMIC DNA]</scope>
    <source>
        <strain evidence="2">BAT/CrabSpa'14</strain>
    </source>
</reference>
<evidence type="ECO:0000313" key="2">
    <source>
        <dbReference type="Proteomes" id="UP000182798"/>
    </source>
</evidence>
<proteinExistence type="predicted"/>